<dbReference type="PANTHER" id="PTHR43095:SF3">
    <property type="entry name" value="L-XYLULOSE_3-KETO-L-GULONATE KINASE"/>
    <property type="match status" value="1"/>
</dbReference>
<evidence type="ECO:0000259" key="6">
    <source>
        <dbReference type="Pfam" id="PF02782"/>
    </source>
</evidence>
<dbReference type="InterPro" id="IPR000577">
    <property type="entry name" value="Carb_kinase_FGGY"/>
</dbReference>
<dbReference type="EMBL" id="BAAAPE010000007">
    <property type="protein sequence ID" value="GAA2071964.1"/>
    <property type="molecule type" value="Genomic_DNA"/>
</dbReference>
<evidence type="ECO:0000256" key="1">
    <source>
        <dbReference type="ARBA" id="ARBA00009156"/>
    </source>
</evidence>
<dbReference type="Pfam" id="PF00370">
    <property type="entry name" value="FGGY_N"/>
    <property type="match status" value="1"/>
</dbReference>
<dbReference type="PIRSF" id="PIRSF000538">
    <property type="entry name" value="GlpK"/>
    <property type="match status" value="1"/>
</dbReference>
<comment type="similarity">
    <text evidence="1 4">Belongs to the FGGY kinase family.</text>
</comment>
<dbReference type="Proteomes" id="UP001500016">
    <property type="component" value="Unassembled WGS sequence"/>
</dbReference>
<feature type="domain" description="Carbohydrate kinase FGGY C-terminal" evidence="6">
    <location>
        <begin position="258"/>
        <end position="451"/>
    </location>
</feature>
<dbReference type="SUPFAM" id="SSF53067">
    <property type="entry name" value="Actin-like ATPase domain"/>
    <property type="match status" value="2"/>
</dbReference>
<evidence type="ECO:0000256" key="2">
    <source>
        <dbReference type="ARBA" id="ARBA00022679"/>
    </source>
</evidence>
<evidence type="ECO:0000256" key="3">
    <source>
        <dbReference type="ARBA" id="ARBA00022777"/>
    </source>
</evidence>
<dbReference type="PROSITE" id="PS00445">
    <property type="entry name" value="FGGY_KINASES_2"/>
    <property type="match status" value="1"/>
</dbReference>
<dbReference type="InterPro" id="IPR050406">
    <property type="entry name" value="FGGY_Carb_Kinase"/>
</dbReference>
<keyword evidence="8" id="KW-1185">Reference proteome</keyword>
<reference evidence="7 8" key="1">
    <citation type="journal article" date="2019" name="Int. J. Syst. Evol. Microbiol.">
        <title>The Global Catalogue of Microorganisms (GCM) 10K type strain sequencing project: providing services to taxonomists for standard genome sequencing and annotation.</title>
        <authorList>
            <consortium name="The Broad Institute Genomics Platform"/>
            <consortium name="The Broad Institute Genome Sequencing Center for Infectious Disease"/>
            <person name="Wu L."/>
            <person name="Ma J."/>
        </authorList>
    </citation>
    <scope>NUCLEOTIDE SEQUENCE [LARGE SCALE GENOMIC DNA]</scope>
    <source>
        <strain evidence="7 8">JCM 15478</strain>
    </source>
</reference>
<organism evidence="7 8">
    <name type="scientific">Streptomyces albiaxialis</name>
    <dbReference type="NCBI Taxonomy" id="329523"/>
    <lineage>
        <taxon>Bacteria</taxon>
        <taxon>Bacillati</taxon>
        <taxon>Actinomycetota</taxon>
        <taxon>Actinomycetes</taxon>
        <taxon>Kitasatosporales</taxon>
        <taxon>Streptomycetaceae</taxon>
        <taxon>Streptomyces</taxon>
    </lineage>
</organism>
<dbReference type="InterPro" id="IPR018484">
    <property type="entry name" value="FGGY_N"/>
</dbReference>
<dbReference type="Pfam" id="PF02782">
    <property type="entry name" value="FGGY_C"/>
    <property type="match status" value="1"/>
</dbReference>
<dbReference type="InterPro" id="IPR018483">
    <property type="entry name" value="Carb_kinase_FGGY_CS"/>
</dbReference>
<dbReference type="PANTHER" id="PTHR43095">
    <property type="entry name" value="SUGAR KINASE"/>
    <property type="match status" value="1"/>
</dbReference>
<dbReference type="InterPro" id="IPR018485">
    <property type="entry name" value="FGGY_C"/>
</dbReference>
<sequence length="509" mass="52858">MTPPESALIGIDAGTTAVKTTVLTTDGRELATARASVGVERPERGHAEQSMDEVWHAVVRTATAALEQAGPVTVRAIGLTGQGDGAWLLGRDHRPVGPALLWLDSRATERVRAWEADGRAAAVRAVTGSSVFPGALPPLLEELAATRPELLERARHQANCKDWIRLRLTGVLETDATEASRTYLDIRTGRYSDELIDRLGHRRFAHLLPPVVPADAHRPLTGEAAALLGIPAGTPVATGMMDTATAGAGTGAVSPGEAYAIIGTTAFLGVTRASADELTASEGICLATGFDGQVLECLAPMSGSPNLTWAREALLRGASGGAADATADHWDAVEAEARAVPAGAGGVLYLPYGAEAGERAPFNDVHASAAWLGMSNRTTRGQLLRAVYEGIALNLRECRAALRHTGTLRVCGGAASDLLCQILADVTGGTVERPLAQEVGTRGAAALALAAVEGGGPVASASALLGDADVFTPDPAVAGLHAAQSETFTAVRDALRPRWPALRELRRWA</sequence>
<protein>
    <submittedName>
        <fullName evidence="7">FGGY-family carbohydrate kinase</fullName>
    </submittedName>
</protein>
<proteinExistence type="inferred from homology"/>
<evidence type="ECO:0000256" key="4">
    <source>
        <dbReference type="RuleBase" id="RU003733"/>
    </source>
</evidence>
<name>A0ABN2VTB8_9ACTN</name>
<dbReference type="GO" id="GO:0016301">
    <property type="term" value="F:kinase activity"/>
    <property type="evidence" value="ECO:0007669"/>
    <property type="project" value="UniProtKB-KW"/>
</dbReference>
<keyword evidence="2 4" id="KW-0808">Transferase</keyword>
<comment type="caution">
    <text evidence="7">The sequence shown here is derived from an EMBL/GenBank/DDBJ whole genome shotgun (WGS) entry which is preliminary data.</text>
</comment>
<keyword evidence="3 4" id="KW-0418">Kinase</keyword>
<evidence type="ECO:0000259" key="5">
    <source>
        <dbReference type="Pfam" id="PF00370"/>
    </source>
</evidence>
<gene>
    <name evidence="7" type="ORF">GCM10009801_24160</name>
</gene>
<accession>A0ABN2VTB8</accession>
<dbReference type="InterPro" id="IPR043129">
    <property type="entry name" value="ATPase_NBD"/>
</dbReference>
<evidence type="ECO:0000313" key="8">
    <source>
        <dbReference type="Proteomes" id="UP001500016"/>
    </source>
</evidence>
<dbReference type="RefSeq" id="WP_344527034.1">
    <property type="nucleotide sequence ID" value="NZ_BAAAPE010000007.1"/>
</dbReference>
<evidence type="ECO:0000313" key="7">
    <source>
        <dbReference type="EMBL" id="GAA2071964.1"/>
    </source>
</evidence>
<feature type="domain" description="Carbohydrate kinase FGGY N-terminal" evidence="5">
    <location>
        <begin position="8"/>
        <end position="246"/>
    </location>
</feature>
<dbReference type="Gene3D" id="3.30.420.40">
    <property type="match status" value="2"/>
</dbReference>